<dbReference type="Pfam" id="PF04542">
    <property type="entry name" value="Sigma70_r2"/>
    <property type="match status" value="1"/>
</dbReference>
<dbReference type="GO" id="GO:0006352">
    <property type="term" value="P:DNA-templated transcription initiation"/>
    <property type="evidence" value="ECO:0007669"/>
    <property type="project" value="InterPro"/>
</dbReference>
<feature type="domain" description="RNA polymerase sigma factor 70 region 4 type 2" evidence="6">
    <location>
        <begin position="129"/>
        <end position="177"/>
    </location>
</feature>
<dbReference type="NCBIfam" id="TIGR02937">
    <property type="entry name" value="sigma70-ECF"/>
    <property type="match status" value="1"/>
</dbReference>
<dbReference type="CDD" id="cd06171">
    <property type="entry name" value="Sigma70_r4"/>
    <property type="match status" value="1"/>
</dbReference>
<dbReference type="InterPro" id="IPR039425">
    <property type="entry name" value="RNA_pol_sigma-70-like"/>
</dbReference>
<evidence type="ECO:0000256" key="3">
    <source>
        <dbReference type="ARBA" id="ARBA00023082"/>
    </source>
</evidence>
<dbReference type="SUPFAM" id="SSF88659">
    <property type="entry name" value="Sigma3 and sigma4 domains of RNA polymerase sigma factors"/>
    <property type="match status" value="1"/>
</dbReference>
<dbReference type="OrthoDB" id="9782703at2"/>
<dbReference type="InterPro" id="IPR013325">
    <property type="entry name" value="RNA_pol_sigma_r2"/>
</dbReference>
<dbReference type="InterPro" id="IPR014284">
    <property type="entry name" value="RNA_pol_sigma-70_dom"/>
</dbReference>
<gene>
    <name evidence="7" type="ORF">Bccel_0159</name>
</gene>
<proteinExistence type="inferred from homology"/>
<dbReference type="Pfam" id="PF08281">
    <property type="entry name" value="Sigma70_r4_2"/>
    <property type="match status" value="1"/>
</dbReference>
<reference evidence="8" key="1">
    <citation type="submission" date="2015-07" db="EMBL/GenBank/DDBJ databases">
        <title>Near-Complete Genome Sequence of the Cellulolytic Bacterium Bacteroides (Pseudobacteroides) cellulosolvens ATCC 35603.</title>
        <authorList>
            <person name="Dassa B."/>
            <person name="Utturkar S.M."/>
            <person name="Klingeman D.M."/>
            <person name="Hurt R.A."/>
            <person name="Keller M."/>
            <person name="Xu J."/>
            <person name="Reddy Y.H.K."/>
            <person name="Borovok I."/>
            <person name="Grinberg I.R."/>
            <person name="Lamed R."/>
            <person name="Zhivin O."/>
            <person name="Bayer E.A."/>
            <person name="Brown S.D."/>
        </authorList>
    </citation>
    <scope>NUCLEOTIDE SEQUENCE [LARGE SCALE GENOMIC DNA]</scope>
    <source>
        <strain evidence="8">DSM 2933</strain>
    </source>
</reference>
<dbReference type="PANTHER" id="PTHR43133">
    <property type="entry name" value="RNA POLYMERASE ECF-TYPE SIGMA FACTO"/>
    <property type="match status" value="1"/>
</dbReference>
<evidence type="ECO:0000256" key="1">
    <source>
        <dbReference type="ARBA" id="ARBA00010641"/>
    </source>
</evidence>
<comment type="caution">
    <text evidence="7">The sequence shown here is derived from an EMBL/GenBank/DDBJ whole genome shotgun (WGS) entry which is preliminary data.</text>
</comment>
<dbReference type="GO" id="GO:0016987">
    <property type="term" value="F:sigma factor activity"/>
    <property type="evidence" value="ECO:0007669"/>
    <property type="project" value="UniProtKB-KW"/>
</dbReference>
<evidence type="ECO:0000256" key="4">
    <source>
        <dbReference type="ARBA" id="ARBA00023163"/>
    </source>
</evidence>
<dbReference type="eggNOG" id="COG1595">
    <property type="taxonomic scope" value="Bacteria"/>
</dbReference>
<comment type="similarity">
    <text evidence="1">Belongs to the sigma-70 factor family. ECF subfamily.</text>
</comment>
<keyword evidence="4" id="KW-0804">Transcription</keyword>
<dbReference type="RefSeq" id="WP_036939543.1">
    <property type="nucleotide sequence ID" value="NZ_JQKC01000009.1"/>
</dbReference>
<dbReference type="Gene3D" id="1.10.1740.10">
    <property type="match status" value="1"/>
</dbReference>
<dbReference type="GO" id="GO:0003677">
    <property type="term" value="F:DNA binding"/>
    <property type="evidence" value="ECO:0007669"/>
    <property type="project" value="InterPro"/>
</dbReference>
<dbReference type="SUPFAM" id="SSF88946">
    <property type="entry name" value="Sigma2 domain of RNA polymerase sigma factors"/>
    <property type="match status" value="1"/>
</dbReference>
<accession>A0A0L6JHF0</accession>
<dbReference type="PANTHER" id="PTHR43133:SF51">
    <property type="entry name" value="RNA POLYMERASE SIGMA FACTOR"/>
    <property type="match status" value="1"/>
</dbReference>
<sequence>MEVTDKELVNLCKRKNREGYDLLIQKYERYIYKICYFYAPSRDDSLDLVQEIYMKIIKSLDSFDEDRALLPWIKKITVNTCINFLKKNNTDNISLNESIIPEDEPLELKLASSDNTESRLIYQDTKIIVENSIRELPYEMRMAIILRHIKGYSYKAIGELMSCPEGTVKTYIHRGRNILKENLIKKGIWEV</sequence>
<evidence type="ECO:0000313" key="8">
    <source>
        <dbReference type="Proteomes" id="UP000036923"/>
    </source>
</evidence>
<organism evidence="7 8">
    <name type="scientific">Pseudobacteroides cellulosolvens ATCC 35603 = DSM 2933</name>
    <dbReference type="NCBI Taxonomy" id="398512"/>
    <lineage>
        <taxon>Bacteria</taxon>
        <taxon>Bacillati</taxon>
        <taxon>Bacillota</taxon>
        <taxon>Clostridia</taxon>
        <taxon>Eubacteriales</taxon>
        <taxon>Oscillospiraceae</taxon>
        <taxon>Pseudobacteroides</taxon>
    </lineage>
</organism>
<keyword evidence="2" id="KW-0805">Transcription regulation</keyword>
<keyword evidence="8" id="KW-1185">Reference proteome</keyword>
<keyword evidence="3" id="KW-0731">Sigma factor</keyword>
<dbReference type="Proteomes" id="UP000036923">
    <property type="component" value="Unassembled WGS sequence"/>
</dbReference>
<dbReference type="EMBL" id="LGTC01000001">
    <property type="protein sequence ID" value="KNY24902.1"/>
    <property type="molecule type" value="Genomic_DNA"/>
</dbReference>
<name>A0A0L6JHF0_9FIRM</name>
<protein>
    <submittedName>
        <fullName evidence="7">RNA polymerase, sigma-24 subunit, RpoE, ECF subfamily</fullName>
    </submittedName>
</protein>
<evidence type="ECO:0000259" key="5">
    <source>
        <dbReference type="Pfam" id="PF04542"/>
    </source>
</evidence>
<dbReference type="AlphaFoldDB" id="A0A0L6JHF0"/>
<dbReference type="InterPro" id="IPR013324">
    <property type="entry name" value="RNA_pol_sigma_r3/r4-like"/>
</dbReference>
<dbReference type="InterPro" id="IPR013249">
    <property type="entry name" value="RNA_pol_sigma70_r4_t2"/>
</dbReference>
<evidence type="ECO:0000313" key="7">
    <source>
        <dbReference type="EMBL" id="KNY24902.1"/>
    </source>
</evidence>
<dbReference type="STRING" id="398512.Bccel_0159"/>
<dbReference type="InterPro" id="IPR007627">
    <property type="entry name" value="RNA_pol_sigma70_r2"/>
</dbReference>
<dbReference type="InterPro" id="IPR036388">
    <property type="entry name" value="WH-like_DNA-bd_sf"/>
</dbReference>
<evidence type="ECO:0000256" key="2">
    <source>
        <dbReference type="ARBA" id="ARBA00023015"/>
    </source>
</evidence>
<evidence type="ECO:0000259" key="6">
    <source>
        <dbReference type="Pfam" id="PF08281"/>
    </source>
</evidence>
<dbReference type="Gene3D" id="1.10.10.10">
    <property type="entry name" value="Winged helix-like DNA-binding domain superfamily/Winged helix DNA-binding domain"/>
    <property type="match status" value="1"/>
</dbReference>
<feature type="domain" description="RNA polymerase sigma-70 region 2" evidence="5">
    <location>
        <begin position="23"/>
        <end position="89"/>
    </location>
</feature>